<dbReference type="EMBL" id="CP142436">
    <property type="protein sequence ID" value="XBC51716.1"/>
    <property type="molecule type" value="Genomic_DNA"/>
</dbReference>
<dbReference type="SMART" id="SM00342">
    <property type="entry name" value="HTH_ARAC"/>
    <property type="match status" value="1"/>
</dbReference>
<name>A0AB74U984_9LACT</name>
<keyword evidence="3" id="KW-0804">Transcription</keyword>
<dbReference type="KEGG" id="dst:VUQ06_00175"/>
<feature type="domain" description="HTH araC/xylS-type" evidence="4">
    <location>
        <begin position="152"/>
        <end position="250"/>
    </location>
</feature>
<protein>
    <submittedName>
        <fullName evidence="7">Helix-turn-helix transcriptional regulator</fullName>
    </submittedName>
</protein>
<dbReference type="PANTHER" id="PTHR43280:SF28">
    <property type="entry name" value="HTH-TYPE TRANSCRIPTIONAL ACTIVATOR RHAS"/>
    <property type="match status" value="1"/>
</dbReference>
<accession>A0AB74U984</accession>
<dbReference type="Pfam" id="PF12833">
    <property type="entry name" value="HTH_18"/>
    <property type="match status" value="1"/>
</dbReference>
<dbReference type="SUPFAM" id="SSF46689">
    <property type="entry name" value="Homeodomain-like"/>
    <property type="match status" value="2"/>
</dbReference>
<dbReference type="PRINTS" id="PR00032">
    <property type="entry name" value="HTHARAC"/>
</dbReference>
<dbReference type="AlphaFoldDB" id="A0AB74U984"/>
<reference evidence="7" key="1">
    <citation type="submission" date="2023-12" db="EMBL/GenBank/DDBJ databases">
        <title>Dolosigranulum savutii sp. nov. isolated from human upper respiratory samples collected in Botswana.</title>
        <authorList>
            <person name="Kelly M.S."/>
        </authorList>
    </citation>
    <scope>NUCLEOTIDE SEQUENCE</scope>
    <source>
        <strain evidence="7">MSK211</strain>
        <strain evidence="6">MSK294</strain>
        <strain evidence="5">MSK433</strain>
    </source>
</reference>
<evidence type="ECO:0000256" key="3">
    <source>
        <dbReference type="ARBA" id="ARBA00023163"/>
    </source>
</evidence>
<organism evidence="7">
    <name type="scientific">Dolosigranulum savutiense</name>
    <dbReference type="NCBI Taxonomy" id="3110288"/>
    <lineage>
        <taxon>Bacteria</taxon>
        <taxon>Bacillati</taxon>
        <taxon>Bacillota</taxon>
        <taxon>Bacilli</taxon>
        <taxon>Lactobacillales</taxon>
        <taxon>Carnobacteriaceae</taxon>
        <taxon>Dolosigranulum</taxon>
    </lineage>
</organism>
<sequence length="253" mass="29686">MYVSTHTDLTQRENARRELLEHINTEASSQRYIIEDLATEAIAKGDQDLLQQALDKIDMDNYVQHIENISAESELRTYKNVLLSNNTYCRLAAKNGDVLPLYLYLLSEQYHHLIESAESIEFLMENIFYQMPKDYCEFVHKYSITSYSNTMKEIIKFVTDHLTVDLTLKDIAEKFDMHPVHLARKFKQETGITYVSYMNNQRIFLAQYLFHLQTYELSDVAYLAGFNSHSYFTKVFKKITGLTPTKYIKQLPL</sequence>
<proteinExistence type="predicted"/>
<keyword evidence="2" id="KW-0238">DNA-binding</keyword>
<dbReference type="PANTHER" id="PTHR43280">
    <property type="entry name" value="ARAC-FAMILY TRANSCRIPTIONAL REGULATOR"/>
    <property type="match status" value="1"/>
</dbReference>
<dbReference type="InterPro" id="IPR020449">
    <property type="entry name" value="Tscrpt_reg_AraC-type_HTH"/>
</dbReference>
<dbReference type="InterPro" id="IPR009057">
    <property type="entry name" value="Homeodomain-like_sf"/>
</dbReference>
<evidence type="ECO:0000256" key="2">
    <source>
        <dbReference type="ARBA" id="ARBA00023125"/>
    </source>
</evidence>
<evidence type="ECO:0000313" key="5">
    <source>
        <dbReference type="EMBL" id="XBC46261.1"/>
    </source>
</evidence>
<dbReference type="GO" id="GO:0003700">
    <property type="term" value="F:DNA-binding transcription factor activity"/>
    <property type="evidence" value="ECO:0007669"/>
    <property type="project" value="InterPro"/>
</dbReference>
<dbReference type="PROSITE" id="PS01124">
    <property type="entry name" value="HTH_ARAC_FAMILY_2"/>
    <property type="match status" value="1"/>
</dbReference>
<dbReference type="EMBL" id="CP142433">
    <property type="protein sequence ID" value="XBC46261.1"/>
    <property type="molecule type" value="Genomic_DNA"/>
</dbReference>
<dbReference type="EMBL" id="CP142435">
    <property type="protein sequence ID" value="XBC49671.1"/>
    <property type="molecule type" value="Genomic_DNA"/>
</dbReference>
<dbReference type="Gene3D" id="1.10.10.60">
    <property type="entry name" value="Homeodomain-like"/>
    <property type="match status" value="2"/>
</dbReference>
<evidence type="ECO:0000313" key="6">
    <source>
        <dbReference type="EMBL" id="XBC49671.1"/>
    </source>
</evidence>
<dbReference type="RefSeq" id="WP_347299200.1">
    <property type="nucleotide sequence ID" value="NZ_CP142433.1"/>
</dbReference>
<evidence type="ECO:0000259" key="4">
    <source>
        <dbReference type="PROSITE" id="PS01124"/>
    </source>
</evidence>
<gene>
    <name evidence="6" type="ORF">VUQ06_00175</name>
    <name evidence="7" type="ORF">VUQ07_01155</name>
    <name evidence="5" type="ORF">VUQ08_01215</name>
</gene>
<keyword evidence="1" id="KW-0805">Transcription regulation</keyword>
<evidence type="ECO:0000313" key="7">
    <source>
        <dbReference type="EMBL" id="XBC51716.1"/>
    </source>
</evidence>
<dbReference type="GO" id="GO:0043565">
    <property type="term" value="F:sequence-specific DNA binding"/>
    <property type="evidence" value="ECO:0007669"/>
    <property type="project" value="InterPro"/>
</dbReference>
<dbReference type="InterPro" id="IPR018060">
    <property type="entry name" value="HTH_AraC"/>
</dbReference>
<evidence type="ECO:0000256" key="1">
    <source>
        <dbReference type="ARBA" id="ARBA00023015"/>
    </source>
</evidence>